<organism evidence="6 7">
    <name type="scientific">Monodelphis domestica</name>
    <name type="common">Gray short-tailed opossum</name>
    <dbReference type="NCBI Taxonomy" id="13616"/>
    <lineage>
        <taxon>Eukaryota</taxon>
        <taxon>Metazoa</taxon>
        <taxon>Chordata</taxon>
        <taxon>Craniata</taxon>
        <taxon>Vertebrata</taxon>
        <taxon>Euteleostomi</taxon>
        <taxon>Mammalia</taxon>
        <taxon>Metatheria</taxon>
        <taxon>Didelphimorphia</taxon>
        <taxon>Didelphidae</taxon>
        <taxon>Monodelphis</taxon>
    </lineage>
</organism>
<dbReference type="PANTHER" id="PTHR10517">
    <property type="entry name" value="FOLATE RECEPTOR"/>
    <property type="match status" value="1"/>
</dbReference>
<dbReference type="FunCoup" id="A0A5F8GHM3">
    <property type="interactions" value="34"/>
</dbReference>
<keyword evidence="7" id="KW-1185">Reference proteome</keyword>
<sequence>MILLTLLHQIYCDSIWKFSWEPQTMAQVVWGLLFLGLMAMAHGLQKGDDLLNVCMDGKHHKYKPGQEDNLHQQCSPWKKRACCTASTSIAAHEDASHLYKFNFSHCGMLTPACKRHFVQDLCLYECSPNLGPWIQPVNSSWRKERVMNIPLCKEDCNMWWEDCKTSYTCKENWHKGWNWSSGINECPVKAACHPFSFYFPTPTSLCENIWSRSYNASHSYGRGSGKCIQMWFDPAQGNPNEAVAKFYANSAAPDIFSWGCSFPFLTLLLLLLWA</sequence>
<dbReference type="GO" id="GO:0009897">
    <property type="term" value="C:external side of plasma membrane"/>
    <property type="evidence" value="ECO:0000318"/>
    <property type="project" value="GO_Central"/>
</dbReference>
<dbReference type="GO" id="GO:0038023">
    <property type="term" value="F:signaling receptor activity"/>
    <property type="evidence" value="ECO:0000318"/>
    <property type="project" value="GO_Central"/>
</dbReference>
<evidence type="ECO:0000256" key="4">
    <source>
        <dbReference type="SAM" id="Phobius"/>
    </source>
</evidence>
<reference evidence="6" key="3">
    <citation type="submission" date="2025-09" db="UniProtKB">
        <authorList>
            <consortium name="Ensembl"/>
        </authorList>
    </citation>
    <scope>IDENTIFICATION</scope>
</reference>
<protein>
    <submittedName>
        <fullName evidence="6">Folate receptor alpha-like</fullName>
    </submittedName>
</protein>
<keyword evidence="3" id="KW-1015">Disulfide bond</keyword>
<dbReference type="InParanoid" id="A0A5F8GHM3"/>
<keyword evidence="4" id="KW-0812">Transmembrane</keyword>
<dbReference type="GO" id="GO:0035036">
    <property type="term" value="P:sperm-egg recognition"/>
    <property type="evidence" value="ECO:0000318"/>
    <property type="project" value="GO_Central"/>
</dbReference>
<dbReference type="AlphaFoldDB" id="A0A5F8GHM3"/>
<keyword evidence="4" id="KW-0472">Membrane</keyword>
<gene>
    <name evidence="6" type="primary">LOC100015543</name>
</gene>
<dbReference type="InterPro" id="IPR018143">
    <property type="entry name" value="Folate_rcpt-like"/>
</dbReference>
<dbReference type="GO" id="GO:0007155">
    <property type="term" value="P:cell adhesion"/>
    <property type="evidence" value="ECO:0000318"/>
    <property type="project" value="GO_Central"/>
</dbReference>
<dbReference type="STRING" id="13616.ENSMODP00000046661"/>
<dbReference type="Ensembl" id="ENSMODT00000056117.1">
    <property type="protein sequence ID" value="ENSMODP00000046661.1"/>
    <property type="gene ID" value="ENSMODG00000008032.3"/>
</dbReference>
<evidence type="ECO:0000259" key="5">
    <source>
        <dbReference type="Pfam" id="PF03024"/>
    </source>
</evidence>
<name>A0A5F8GHM3_MONDO</name>
<evidence type="ECO:0000256" key="3">
    <source>
        <dbReference type="ARBA" id="ARBA00023157"/>
    </source>
</evidence>
<dbReference type="GO" id="GO:0007342">
    <property type="term" value="P:fusion of sperm to egg plasma membrane involved in single fertilization"/>
    <property type="evidence" value="ECO:0000318"/>
    <property type="project" value="GO_Central"/>
</dbReference>
<evidence type="ECO:0000256" key="1">
    <source>
        <dbReference type="ARBA" id="ARBA00007932"/>
    </source>
</evidence>
<keyword evidence="4" id="KW-1133">Transmembrane helix</keyword>
<reference evidence="6 7" key="1">
    <citation type="journal article" date="2007" name="Nature">
        <title>Genome of the marsupial Monodelphis domestica reveals innovation in non-coding sequences.</title>
        <authorList>
            <person name="Mikkelsen T.S."/>
            <person name="Wakefield M.J."/>
            <person name="Aken B."/>
            <person name="Amemiya C.T."/>
            <person name="Chang J.L."/>
            <person name="Duke S."/>
            <person name="Garber M."/>
            <person name="Gentles A.J."/>
            <person name="Goodstadt L."/>
            <person name="Heger A."/>
            <person name="Jurka J."/>
            <person name="Kamal M."/>
            <person name="Mauceli E."/>
            <person name="Searle S.M."/>
            <person name="Sharpe T."/>
            <person name="Baker M.L."/>
            <person name="Batzer M.A."/>
            <person name="Benos P.V."/>
            <person name="Belov K."/>
            <person name="Clamp M."/>
            <person name="Cook A."/>
            <person name="Cuff J."/>
            <person name="Das R."/>
            <person name="Davidow L."/>
            <person name="Deakin J.E."/>
            <person name="Fazzari M.J."/>
            <person name="Glass J.L."/>
            <person name="Grabherr M."/>
            <person name="Greally J.M."/>
            <person name="Gu W."/>
            <person name="Hore T.A."/>
            <person name="Huttley G.A."/>
            <person name="Kleber M."/>
            <person name="Jirtle R.L."/>
            <person name="Koina E."/>
            <person name="Lee J.T."/>
            <person name="Mahony S."/>
            <person name="Marra M.A."/>
            <person name="Miller R.D."/>
            <person name="Nicholls R.D."/>
            <person name="Oda M."/>
            <person name="Papenfuss A.T."/>
            <person name="Parra Z.E."/>
            <person name="Pollock D.D."/>
            <person name="Ray D.A."/>
            <person name="Schein J.E."/>
            <person name="Speed T.P."/>
            <person name="Thompson K."/>
            <person name="VandeBerg J.L."/>
            <person name="Wade C.M."/>
            <person name="Walker J.A."/>
            <person name="Waters P.D."/>
            <person name="Webber C."/>
            <person name="Weidman J.R."/>
            <person name="Xie X."/>
            <person name="Zody M.C."/>
            <person name="Baldwin J."/>
            <person name="Abdouelleil A."/>
            <person name="Abdulkadir J."/>
            <person name="Abebe A."/>
            <person name="Abera B."/>
            <person name="Abreu J."/>
            <person name="Acer S.C."/>
            <person name="Aftuck L."/>
            <person name="Alexander A."/>
            <person name="An P."/>
            <person name="Anderson E."/>
            <person name="Anderson S."/>
            <person name="Arachi H."/>
            <person name="Azer M."/>
            <person name="Bachantsang P."/>
            <person name="Barry A."/>
            <person name="Bayul T."/>
            <person name="Berlin A."/>
            <person name="Bessette D."/>
            <person name="Bloom T."/>
            <person name="Bloom T."/>
            <person name="Boguslavskiy L."/>
            <person name="Bonnet C."/>
            <person name="Boukhgalter B."/>
            <person name="Bourzgui I."/>
            <person name="Brown A."/>
            <person name="Cahill P."/>
            <person name="Channer S."/>
            <person name="Cheshatsang Y."/>
            <person name="Chuda L."/>
            <person name="Citroen M."/>
            <person name="Collymore A."/>
            <person name="Cooke P."/>
            <person name="Costello M."/>
            <person name="D'Aco K."/>
            <person name="Daza R."/>
            <person name="De Haan G."/>
            <person name="DeGray S."/>
            <person name="DeMaso C."/>
            <person name="Dhargay N."/>
            <person name="Dooley K."/>
            <person name="Dooley E."/>
            <person name="Doricent M."/>
            <person name="Dorje P."/>
            <person name="Dorjee K."/>
            <person name="Dupes A."/>
            <person name="Elong R."/>
            <person name="Falk J."/>
            <person name="Farina A."/>
            <person name="Faro S."/>
            <person name="Ferguson D."/>
            <person name="Fisher S."/>
            <person name="Foley C.D."/>
            <person name="Franke A."/>
            <person name="Friedrich D."/>
            <person name="Gadbois L."/>
            <person name="Gearin G."/>
            <person name="Gearin C.R."/>
            <person name="Giannoukos G."/>
            <person name="Goode T."/>
            <person name="Graham J."/>
            <person name="Grandbois E."/>
            <person name="Grewal S."/>
            <person name="Gyaltsen K."/>
            <person name="Hafez N."/>
            <person name="Hagos B."/>
            <person name="Hall J."/>
            <person name="Henson C."/>
            <person name="Hollinger A."/>
            <person name="Honan T."/>
            <person name="Huard M.D."/>
            <person name="Hughes L."/>
            <person name="Hurhula B."/>
            <person name="Husby M.E."/>
            <person name="Kamat A."/>
            <person name="Kanga B."/>
            <person name="Kashin S."/>
            <person name="Khazanovich D."/>
            <person name="Kisner P."/>
            <person name="Lance K."/>
            <person name="Lara M."/>
            <person name="Lee W."/>
            <person name="Lennon N."/>
            <person name="Letendre F."/>
            <person name="LeVine R."/>
            <person name="Lipovsky A."/>
            <person name="Liu X."/>
            <person name="Liu J."/>
            <person name="Liu S."/>
            <person name="Lokyitsang T."/>
            <person name="Lokyitsang Y."/>
            <person name="Lubonja R."/>
            <person name="Lui A."/>
            <person name="MacDonald P."/>
            <person name="Magnisalis V."/>
            <person name="Maru K."/>
            <person name="Matthews C."/>
            <person name="McCusker W."/>
            <person name="McDonough S."/>
            <person name="Mehta T."/>
            <person name="Meldrim J."/>
            <person name="Meneus L."/>
            <person name="Mihai O."/>
            <person name="Mihalev A."/>
            <person name="Mihova T."/>
            <person name="Mittelman R."/>
            <person name="Mlenga V."/>
            <person name="Montmayeur A."/>
            <person name="Mulrain L."/>
            <person name="Navidi A."/>
            <person name="Naylor J."/>
            <person name="Negash T."/>
            <person name="Nguyen T."/>
            <person name="Nguyen N."/>
            <person name="Nicol R."/>
            <person name="Norbu C."/>
            <person name="Norbu N."/>
            <person name="Novod N."/>
            <person name="O'Neill B."/>
            <person name="Osman S."/>
            <person name="Markiewicz E."/>
            <person name="Oyono O.L."/>
            <person name="Patti C."/>
            <person name="Phunkhang P."/>
            <person name="Pierre F."/>
            <person name="Priest M."/>
            <person name="Raghuraman S."/>
            <person name="Rege F."/>
            <person name="Reyes R."/>
            <person name="Rise C."/>
            <person name="Rogov P."/>
            <person name="Ross K."/>
            <person name="Ryan E."/>
            <person name="Settipalli S."/>
            <person name="Shea T."/>
            <person name="Sherpa N."/>
            <person name="Shi L."/>
            <person name="Shih D."/>
            <person name="Sparrow T."/>
            <person name="Spaulding J."/>
            <person name="Stalker J."/>
            <person name="Stange-Thomann N."/>
            <person name="Stavropoulos S."/>
            <person name="Stone C."/>
            <person name="Strader C."/>
            <person name="Tesfaye S."/>
            <person name="Thomson T."/>
            <person name="Thoulutsang Y."/>
            <person name="Thoulutsang D."/>
            <person name="Topham K."/>
            <person name="Topping I."/>
            <person name="Tsamla T."/>
            <person name="Vassiliev H."/>
            <person name="Vo A."/>
            <person name="Wangchuk T."/>
            <person name="Wangdi T."/>
            <person name="Weiand M."/>
            <person name="Wilkinson J."/>
            <person name="Wilson A."/>
            <person name="Yadav S."/>
            <person name="Young G."/>
            <person name="Yu Q."/>
            <person name="Zembek L."/>
            <person name="Zhong D."/>
            <person name="Zimmer A."/>
            <person name="Zwirko Z."/>
            <person name="Jaffe D.B."/>
            <person name="Alvarez P."/>
            <person name="Brockman W."/>
            <person name="Butler J."/>
            <person name="Chin C."/>
            <person name="Gnerre S."/>
            <person name="MacCallum I."/>
            <person name="Graves J.A."/>
            <person name="Ponting C.P."/>
            <person name="Breen M."/>
            <person name="Samollow P.B."/>
            <person name="Lander E.S."/>
            <person name="Lindblad-Toh K."/>
        </authorList>
    </citation>
    <scope>NUCLEOTIDE SEQUENCE [LARGE SCALE GENOMIC DNA]</scope>
</reference>
<dbReference type="PANTHER" id="PTHR10517:SF14">
    <property type="entry name" value="FOLATE RECEPTOR 1-RELATED"/>
    <property type="match status" value="1"/>
</dbReference>
<feature type="transmembrane region" description="Helical" evidence="4">
    <location>
        <begin position="255"/>
        <end position="273"/>
    </location>
</feature>
<comment type="similarity">
    <text evidence="1">Belongs to the folate receptor family.</text>
</comment>
<evidence type="ECO:0000313" key="6">
    <source>
        <dbReference type="Ensembl" id="ENSMODP00000046661.1"/>
    </source>
</evidence>
<dbReference type="InterPro" id="IPR004269">
    <property type="entry name" value="Folate_rcpt"/>
</dbReference>
<dbReference type="Proteomes" id="UP000002280">
    <property type="component" value="Chromosome 4"/>
</dbReference>
<dbReference type="Pfam" id="PF03024">
    <property type="entry name" value="Folate_rec"/>
    <property type="match status" value="1"/>
</dbReference>
<feature type="domain" description="Folate receptor-like" evidence="5">
    <location>
        <begin position="53"/>
        <end position="229"/>
    </location>
</feature>
<dbReference type="GeneTree" id="ENSGT00950000183144"/>
<evidence type="ECO:0000256" key="2">
    <source>
        <dbReference type="ARBA" id="ARBA00022729"/>
    </source>
</evidence>
<proteinExistence type="inferred from homology"/>
<reference evidence="6" key="2">
    <citation type="submission" date="2025-08" db="UniProtKB">
        <authorList>
            <consortium name="Ensembl"/>
        </authorList>
    </citation>
    <scope>IDENTIFICATION</scope>
</reference>
<dbReference type="Bgee" id="ENSMODG00000008032">
    <property type="expression patterns" value="Expressed in adult mammalian kidney and 13 other cell types or tissues"/>
</dbReference>
<keyword evidence="2" id="KW-0732">Signal</keyword>
<evidence type="ECO:0000313" key="7">
    <source>
        <dbReference type="Proteomes" id="UP000002280"/>
    </source>
</evidence>
<accession>A0A5F8GHM3</accession>